<gene>
    <name evidence="1" type="ORF">Poly24_29450</name>
</gene>
<dbReference type="Pfam" id="PF13646">
    <property type="entry name" value="HEAT_2"/>
    <property type="match status" value="2"/>
</dbReference>
<dbReference type="AlphaFoldDB" id="A0A518JUK4"/>
<proteinExistence type="predicted"/>
<dbReference type="SUPFAM" id="SSF48371">
    <property type="entry name" value="ARM repeat"/>
    <property type="match status" value="2"/>
</dbReference>
<dbReference type="InterPro" id="IPR016024">
    <property type="entry name" value="ARM-type_fold"/>
</dbReference>
<dbReference type="Proteomes" id="UP000315082">
    <property type="component" value="Chromosome"/>
</dbReference>
<protein>
    <recommendedName>
        <fullName evidence="3">HEAT repeat protein</fullName>
    </recommendedName>
</protein>
<dbReference type="EMBL" id="CP036348">
    <property type="protein sequence ID" value="QDV69230.1"/>
    <property type="molecule type" value="Genomic_DNA"/>
</dbReference>
<keyword evidence="2" id="KW-1185">Reference proteome</keyword>
<dbReference type="RefSeq" id="WP_197451900.1">
    <property type="nucleotide sequence ID" value="NZ_CP036348.1"/>
</dbReference>
<dbReference type="KEGG" id="rcf:Poly24_29450"/>
<organism evidence="1 2">
    <name type="scientific">Rosistilla carotiformis</name>
    <dbReference type="NCBI Taxonomy" id="2528017"/>
    <lineage>
        <taxon>Bacteria</taxon>
        <taxon>Pseudomonadati</taxon>
        <taxon>Planctomycetota</taxon>
        <taxon>Planctomycetia</taxon>
        <taxon>Pirellulales</taxon>
        <taxon>Pirellulaceae</taxon>
        <taxon>Rosistilla</taxon>
    </lineage>
</organism>
<dbReference type="InterPro" id="IPR011989">
    <property type="entry name" value="ARM-like"/>
</dbReference>
<evidence type="ECO:0000313" key="1">
    <source>
        <dbReference type="EMBL" id="QDV69230.1"/>
    </source>
</evidence>
<dbReference type="SMART" id="SM00567">
    <property type="entry name" value="EZ_HEAT"/>
    <property type="match status" value="4"/>
</dbReference>
<sequence>MRSNSAAWLPILYVVLSAGLVKAGEARLSEAARTEIVQVLQTGLSSDQFWPSMHAAEALTLAGQGDEVRTALTPRLSTTEDAQHRCGIARELFRAGDKSAANVLLEILADEDPHGHGHACESLFKISQTGDGQLLREHMQNTDHSIKQLLAAAALARSGDTAALVLLRQQLANEDDNTARIAAWILAVVGQASDLPALRDRLKTIDDSTHQIFFVATMATLGDEAAGKQLQAALHSEDPAVRVFAAEFCGHARLAGARDTLLAMLDDEDLDVRIRAAQSLLLLEPNALP</sequence>
<name>A0A518JUK4_9BACT</name>
<evidence type="ECO:0000313" key="2">
    <source>
        <dbReference type="Proteomes" id="UP000315082"/>
    </source>
</evidence>
<dbReference type="InterPro" id="IPR004155">
    <property type="entry name" value="PBS_lyase_HEAT"/>
</dbReference>
<accession>A0A518JUK4</accession>
<dbReference type="Gene3D" id="1.25.10.10">
    <property type="entry name" value="Leucine-rich Repeat Variant"/>
    <property type="match status" value="2"/>
</dbReference>
<evidence type="ECO:0008006" key="3">
    <source>
        <dbReference type="Google" id="ProtNLM"/>
    </source>
</evidence>
<reference evidence="1 2" key="1">
    <citation type="submission" date="2019-02" db="EMBL/GenBank/DDBJ databases">
        <title>Deep-cultivation of Planctomycetes and their phenomic and genomic characterization uncovers novel biology.</title>
        <authorList>
            <person name="Wiegand S."/>
            <person name="Jogler M."/>
            <person name="Boedeker C."/>
            <person name="Pinto D."/>
            <person name="Vollmers J."/>
            <person name="Rivas-Marin E."/>
            <person name="Kohn T."/>
            <person name="Peeters S.H."/>
            <person name="Heuer A."/>
            <person name="Rast P."/>
            <person name="Oberbeckmann S."/>
            <person name="Bunk B."/>
            <person name="Jeske O."/>
            <person name="Meyerdierks A."/>
            <person name="Storesund J.E."/>
            <person name="Kallscheuer N."/>
            <person name="Luecker S."/>
            <person name="Lage O.M."/>
            <person name="Pohl T."/>
            <person name="Merkel B.J."/>
            <person name="Hornburger P."/>
            <person name="Mueller R.-W."/>
            <person name="Bruemmer F."/>
            <person name="Labrenz M."/>
            <person name="Spormann A.M."/>
            <person name="Op den Camp H."/>
            <person name="Overmann J."/>
            <person name="Amann R."/>
            <person name="Jetten M.S.M."/>
            <person name="Mascher T."/>
            <person name="Medema M.H."/>
            <person name="Devos D.P."/>
            <person name="Kaster A.-K."/>
            <person name="Ovreas L."/>
            <person name="Rohde M."/>
            <person name="Galperin M.Y."/>
            <person name="Jogler C."/>
        </authorList>
    </citation>
    <scope>NUCLEOTIDE SEQUENCE [LARGE SCALE GENOMIC DNA]</scope>
    <source>
        <strain evidence="1 2">Poly24</strain>
    </source>
</reference>